<dbReference type="PROSITE" id="PS50262">
    <property type="entry name" value="G_PROTEIN_RECEP_F1_2"/>
    <property type="match status" value="1"/>
</dbReference>
<accession>A0A8S3SGB9</accession>
<comment type="subcellular location">
    <subcellularLocation>
        <location evidence="1">Cell membrane</location>
        <topology evidence="1">Multi-pass membrane protein</topology>
    </subcellularLocation>
</comment>
<feature type="transmembrane region" description="Helical" evidence="6">
    <location>
        <begin position="119"/>
        <end position="137"/>
    </location>
</feature>
<sequence>MNEKDRGIIQLICGIPIILANGIVLHILWKYINVSVPEIILMLNLSSADILVGIILIWQAIFNLVGYLRDLPGVCIFRFSSMVFVSFASLFAVLLTAFERLLCVCYHGKYTTVTRKKTVAFVFGTWVYCALLTMWPVVTKQFEMTANNTGCMPPREYTIFIPVQYFVILFSMCAMYVMMCQAAVTKRRQIVSIESNLVLNSRLMKFRHELRAAKFMAVILVIFMFCWTPFAISLVYQASTTKLNELLIHISEISAFFGVLNSFANPIVYPLQNRRFRNATFQIFGRIKRRFAKPQQDTFCTVI</sequence>
<dbReference type="PANTHER" id="PTHR22750">
    <property type="entry name" value="G-PROTEIN COUPLED RECEPTOR"/>
    <property type="match status" value="1"/>
</dbReference>
<keyword evidence="9" id="KW-1185">Reference proteome</keyword>
<dbReference type="InterPro" id="IPR000276">
    <property type="entry name" value="GPCR_Rhodpsn"/>
</dbReference>
<evidence type="ECO:0000256" key="2">
    <source>
        <dbReference type="ARBA" id="ARBA00022475"/>
    </source>
</evidence>
<dbReference type="CDD" id="cd00637">
    <property type="entry name" value="7tm_classA_rhodopsin-like"/>
    <property type="match status" value="1"/>
</dbReference>
<reference evidence="8" key="1">
    <citation type="submission" date="2021-03" db="EMBL/GenBank/DDBJ databases">
        <authorList>
            <person name="Bekaert M."/>
        </authorList>
    </citation>
    <scope>NUCLEOTIDE SEQUENCE</scope>
</reference>
<feature type="transmembrane region" description="Helical" evidence="6">
    <location>
        <begin position="157"/>
        <end position="179"/>
    </location>
</feature>
<comment type="caution">
    <text evidence="8">The sequence shown here is derived from an EMBL/GenBank/DDBJ whole genome shotgun (WGS) entry which is preliminary data.</text>
</comment>
<protein>
    <submittedName>
        <fullName evidence="8">OPN3</fullName>
    </submittedName>
</protein>
<evidence type="ECO:0000256" key="6">
    <source>
        <dbReference type="SAM" id="Phobius"/>
    </source>
</evidence>
<organism evidence="8 9">
    <name type="scientific">Mytilus edulis</name>
    <name type="common">Blue mussel</name>
    <dbReference type="NCBI Taxonomy" id="6550"/>
    <lineage>
        <taxon>Eukaryota</taxon>
        <taxon>Metazoa</taxon>
        <taxon>Spiralia</taxon>
        <taxon>Lophotrochozoa</taxon>
        <taxon>Mollusca</taxon>
        <taxon>Bivalvia</taxon>
        <taxon>Autobranchia</taxon>
        <taxon>Pteriomorphia</taxon>
        <taxon>Mytilida</taxon>
        <taxon>Mytiloidea</taxon>
        <taxon>Mytilidae</taxon>
        <taxon>Mytilinae</taxon>
        <taxon>Mytilus</taxon>
    </lineage>
</organism>
<name>A0A8S3SGB9_MYTED</name>
<dbReference type="Proteomes" id="UP000683360">
    <property type="component" value="Unassembled WGS sequence"/>
</dbReference>
<feature type="transmembrane region" description="Helical" evidence="6">
    <location>
        <begin position="76"/>
        <end position="98"/>
    </location>
</feature>
<evidence type="ECO:0000313" key="9">
    <source>
        <dbReference type="Proteomes" id="UP000683360"/>
    </source>
</evidence>
<feature type="transmembrane region" description="Helical" evidence="6">
    <location>
        <begin position="6"/>
        <end position="29"/>
    </location>
</feature>
<feature type="transmembrane region" description="Helical" evidence="6">
    <location>
        <begin position="212"/>
        <end position="234"/>
    </location>
</feature>
<evidence type="ECO:0000256" key="4">
    <source>
        <dbReference type="ARBA" id="ARBA00022989"/>
    </source>
</evidence>
<dbReference type="GO" id="GO:0005886">
    <property type="term" value="C:plasma membrane"/>
    <property type="evidence" value="ECO:0007669"/>
    <property type="project" value="UniProtKB-SubCell"/>
</dbReference>
<dbReference type="AlphaFoldDB" id="A0A8S3SGB9"/>
<keyword evidence="4 6" id="KW-1133">Transmembrane helix</keyword>
<dbReference type="InterPro" id="IPR017452">
    <property type="entry name" value="GPCR_Rhodpsn_7TM"/>
</dbReference>
<dbReference type="SUPFAM" id="SSF81321">
    <property type="entry name" value="Family A G protein-coupled receptor-like"/>
    <property type="match status" value="1"/>
</dbReference>
<feature type="transmembrane region" description="Helical" evidence="6">
    <location>
        <begin position="246"/>
        <end position="268"/>
    </location>
</feature>
<evidence type="ECO:0000259" key="7">
    <source>
        <dbReference type="PROSITE" id="PS50262"/>
    </source>
</evidence>
<feature type="transmembrane region" description="Helical" evidence="6">
    <location>
        <begin position="41"/>
        <end position="61"/>
    </location>
</feature>
<dbReference type="EMBL" id="CAJPWZ010001640">
    <property type="protein sequence ID" value="CAG2219772.1"/>
    <property type="molecule type" value="Genomic_DNA"/>
</dbReference>
<gene>
    <name evidence="8" type="ORF">MEDL_33224</name>
</gene>
<evidence type="ECO:0000256" key="5">
    <source>
        <dbReference type="ARBA" id="ARBA00023136"/>
    </source>
</evidence>
<evidence type="ECO:0000256" key="3">
    <source>
        <dbReference type="ARBA" id="ARBA00022692"/>
    </source>
</evidence>
<evidence type="ECO:0000256" key="1">
    <source>
        <dbReference type="ARBA" id="ARBA00004651"/>
    </source>
</evidence>
<keyword evidence="3 6" id="KW-0812">Transmembrane</keyword>
<keyword evidence="2" id="KW-1003">Cell membrane</keyword>
<keyword evidence="5 6" id="KW-0472">Membrane</keyword>
<evidence type="ECO:0000313" key="8">
    <source>
        <dbReference type="EMBL" id="CAG2219772.1"/>
    </source>
</evidence>
<dbReference type="Pfam" id="PF00001">
    <property type="entry name" value="7tm_1"/>
    <property type="match status" value="1"/>
</dbReference>
<dbReference type="OrthoDB" id="6108984at2759"/>
<dbReference type="PRINTS" id="PR00237">
    <property type="entry name" value="GPCRRHODOPSN"/>
</dbReference>
<feature type="domain" description="G-protein coupled receptors family 1 profile" evidence="7">
    <location>
        <begin position="20"/>
        <end position="269"/>
    </location>
</feature>
<proteinExistence type="predicted"/>
<dbReference type="GO" id="GO:0004930">
    <property type="term" value="F:G protein-coupled receptor activity"/>
    <property type="evidence" value="ECO:0007669"/>
    <property type="project" value="InterPro"/>
</dbReference>
<dbReference type="Gene3D" id="1.20.1070.10">
    <property type="entry name" value="Rhodopsin 7-helix transmembrane proteins"/>
    <property type="match status" value="1"/>
</dbReference>